<proteinExistence type="predicted"/>
<evidence type="ECO:0000313" key="2">
    <source>
        <dbReference type="EMBL" id="MBM6877063.1"/>
    </source>
</evidence>
<evidence type="ECO:0000313" key="3">
    <source>
        <dbReference type="Proteomes" id="UP000729290"/>
    </source>
</evidence>
<dbReference type="InterPro" id="IPR024976">
    <property type="entry name" value="DUF3885"/>
</dbReference>
<accession>A0ABS2G8T4</accession>
<dbReference type="EMBL" id="JACSNV010000003">
    <property type="protein sequence ID" value="MBM6877063.1"/>
    <property type="molecule type" value="Genomic_DNA"/>
</dbReference>
<evidence type="ECO:0000259" key="1">
    <source>
        <dbReference type="Pfam" id="PF13021"/>
    </source>
</evidence>
<sequence length="221" mass="26219">MPKKKKEILMLFERTFSALEAMGNPRLQLPIFYESPISLRFEIGPEEYSTRDPRYLRLAQWRAAFLYAKAAPFDTLLWVLYRTPLEETEIPELLSRFQEITRLPLPAEVLEQETTDSDGDPLIRVFFFWDLNQTPLKADNLLTEITRTDYRGFRELSSAVFFFRTDTPFLLHLYDDRGMDLVAADKEVLRPFYEDCHNWLLDYDLPRMNKIFANPKDTEPF</sequence>
<dbReference type="Proteomes" id="UP000729290">
    <property type="component" value="Unassembled WGS sequence"/>
</dbReference>
<name>A0ABS2G8T4_9FIRM</name>
<feature type="domain" description="DUF3885" evidence="1">
    <location>
        <begin position="26"/>
        <end position="204"/>
    </location>
</feature>
<keyword evidence="3" id="KW-1185">Reference proteome</keyword>
<comment type="caution">
    <text evidence="2">The sequence shown here is derived from an EMBL/GenBank/DDBJ whole genome shotgun (WGS) entry which is preliminary data.</text>
</comment>
<protein>
    <submittedName>
        <fullName evidence="2">DUF3885 domain-containing protein</fullName>
    </submittedName>
</protein>
<organism evidence="2 3">
    <name type="scientific">Anaerotignum lactatifermentans</name>
    <dbReference type="NCBI Taxonomy" id="160404"/>
    <lineage>
        <taxon>Bacteria</taxon>
        <taxon>Bacillati</taxon>
        <taxon>Bacillota</taxon>
        <taxon>Clostridia</taxon>
        <taxon>Lachnospirales</taxon>
        <taxon>Anaerotignaceae</taxon>
        <taxon>Anaerotignum</taxon>
    </lineage>
</organism>
<dbReference type="Pfam" id="PF13021">
    <property type="entry name" value="DUF3885"/>
    <property type="match status" value="1"/>
</dbReference>
<gene>
    <name evidence="2" type="ORF">H9X83_02665</name>
</gene>
<reference evidence="2 3" key="1">
    <citation type="journal article" date="2021" name="Sci. Rep.">
        <title>The distribution of antibiotic resistance genes in chicken gut microbiota commensals.</title>
        <authorList>
            <person name="Juricova H."/>
            <person name="Matiasovicova J."/>
            <person name="Kubasova T."/>
            <person name="Cejkova D."/>
            <person name="Rychlik I."/>
        </authorList>
    </citation>
    <scope>NUCLEOTIDE SEQUENCE [LARGE SCALE GENOMIC DNA]</scope>
    <source>
        <strain evidence="2 3">An431b</strain>
    </source>
</reference>